<feature type="transmembrane region" description="Helical" evidence="1">
    <location>
        <begin position="21"/>
        <end position="42"/>
    </location>
</feature>
<dbReference type="KEGG" id="ckr:CKR_2715"/>
<keyword evidence="1" id="KW-1133">Transmembrane helix</keyword>
<dbReference type="AlphaFoldDB" id="B9E5J1"/>
<evidence type="ECO:0000313" key="2">
    <source>
        <dbReference type="EMBL" id="BAH07766.1"/>
    </source>
</evidence>
<proteinExistence type="predicted"/>
<organism evidence="2 3">
    <name type="scientific">Clostridium kluyveri (strain NBRC 12016)</name>
    <dbReference type="NCBI Taxonomy" id="583346"/>
    <lineage>
        <taxon>Bacteria</taxon>
        <taxon>Bacillati</taxon>
        <taxon>Bacillota</taxon>
        <taxon>Clostridia</taxon>
        <taxon>Eubacteriales</taxon>
        <taxon>Clostridiaceae</taxon>
        <taxon>Clostridium</taxon>
    </lineage>
</organism>
<keyword evidence="1" id="KW-0472">Membrane</keyword>
<accession>B9E5J1</accession>
<gene>
    <name evidence="2" type="ordered locus">CKR_2715</name>
</gene>
<keyword evidence="1" id="KW-0812">Transmembrane</keyword>
<protein>
    <submittedName>
        <fullName evidence="2">Uncharacterized protein</fullName>
    </submittedName>
</protein>
<dbReference type="HOGENOM" id="CLU_149199_0_0_9"/>
<reference evidence="3" key="1">
    <citation type="submission" date="2005-09" db="EMBL/GenBank/DDBJ databases">
        <title>Complete genome sequence of Clostridium kluyveri and comparative genomics of Clostridia species.</title>
        <authorList>
            <person name="Inui M."/>
            <person name="Nonaka H."/>
            <person name="Shinoda Y."/>
            <person name="Ikenaga Y."/>
            <person name="Abe M."/>
            <person name="Naito K."/>
            <person name="Vertes A.A."/>
            <person name="Yukawa H."/>
        </authorList>
    </citation>
    <scope>NUCLEOTIDE SEQUENCE [LARGE SCALE GENOMIC DNA]</scope>
    <source>
        <strain evidence="3">NBRC 12016</strain>
    </source>
</reference>
<evidence type="ECO:0000256" key="1">
    <source>
        <dbReference type="SAM" id="Phobius"/>
    </source>
</evidence>
<dbReference type="Proteomes" id="UP000007969">
    <property type="component" value="Chromosome"/>
</dbReference>
<sequence>MVVFMKDKLKLLKDKVVKNKARAIGLIIIIVVIIAGIAGYFYHKKVVESKDPVKIEQAKEDKRLGITEDESKTKKLKKEKIISNGRVYTQNNKVIVTMVVKEGVSDQEVKKLAQEYGENLKKKYEKMPVTVMAVRDNKMVVNLTVK</sequence>
<dbReference type="EMBL" id="AP009049">
    <property type="protein sequence ID" value="BAH07766.1"/>
    <property type="molecule type" value="Genomic_DNA"/>
</dbReference>
<name>B9E5J1_CLOK1</name>
<evidence type="ECO:0000313" key="3">
    <source>
        <dbReference type="Proteomes" id="UP000007969"/>
    </source>
</evidence>